<dbReference type="AlphaFoldDB" id="A0AAV4MAK8"/>
<sequence>MWLNLGKGLSWTKCTLLVSKNTWISKCSNILWSNISGYLNITTVMLLQFDSRLSKMNGVCDLLLLTAANSLLVVAIRLKVVEDEQRSWVLLLLTAANSLLVVAVRLKVVEDERRLCDLLLLTAANSLLVSFFLRCNCQNLVASRRLGHS</sequence>
<evidence type="ECO:0000313" key="1">
    <source>
        <dbReference type="EMBL" id="GIX69414.1"/>
    </source>
</evidence>
<dbReference type="EMBL" id="BPLR01019584">
    <property type="protein sequence ID" value="GIX69414.1"/>
    <property type="molecule type" value="Genomic_DNA"/>
</dbReference>
<name>A0AAV4MAK8_CAEEX</name>
<proteinExistence type="predicted"/>
<reference evidence="1 2" key="1">
    <citation type="submission" date="2021-06" db="EMBL/GenBank/DDBJ databases">
        <title>Caerostris extrusa draft genome.</title>
        <authorList>
            <person name="Kono N."/>
            <person name="Arakawa K."/>
        </authorList>
    </citation>
    <scope>NUCLEOTIDE SEQUENCE [LARGE SCALE GENOMIC DNA]</scope>
</reference>
<comment type="caution">
    <text evidence="1">The sequence shown here is derived from an EMBL/GenBank/DDBJ whole genome shotgun (WGS) entry which is preliminary data.</text>
</comment>
<protein>
    <submittedName>
        <fullName evidence="1">Uncharacterized protein</fullName>
    </submittedName>
</protein>
<dbReference type="Proteomes" id="UP001054945">
    <property type="component" value="Unassembled WGS sequence"/>
</dbReference>
<gene>
    <name evidence="1" type="ORF">CEXT_313011</name>
</gene>
<evidence type="ECO:0000313" key="2">
    <source>
        <dbReference type="Proteomes" id="UP001054945"/>
    </source>
</evidence>
<organism evidence="1 2">
    <name type="scientific">Caerostris extrusa</name>
    <name type="common">Bark spider</name>
    <name type="synonym">Caerostris bankana</name>
    <dbReference type="NCBI Taxonomy" id="172846"/>
    <lineage>
        <taxon>Eukaryota</taxon>
        <taxon>Metazoa</taxon>
        <taxon>Ecdysozoa</taxon>
        <taxon>Arthropoda</taxon>
        <taxon>Chelicerata</taxon>
        <taxon>Arachnida</taxon>
        <taxon>Araneae</taxon>
        <taxon>Araneomorphae</taxon>
        <taxon>Entelegynae</taxon>
        <taxon>Araneoidea</taxon>
        <taxon>Araneidae</taxon>
        <taxon>Caerostris</taxon>
    </lineage>
</organism>
<accession>A0AAV4MAK8</accession>
<keyword evidence="2" id="KW-1185">Reference proteome</keyword>